<comment type="caution">
    <text evidence="6">The sequence shown here is derived from an EMBL/GenBank/DDBJ whole genome shotgun (WGS) entry which is preliminary data.</text>
</comment>
<protein>
    <submittedName>
        <fullName evidence="6">DNA-directed RNA polymerase I subunit RPA43</fullName>
    </submittedName>
</protein>
<evidence type="ECO:0000256" key="3">
    <source>
        <dbReference type="ARBA" id="ARBA00023163"/>
    </source>
</evidence>
<dbReference type="PANTHER" id="PTHR12709:SF5">
    <property type="entry name" value="DNA-DIRECTED RNA POLYMERASE I SUBUNIT RPA43"/>
    <property type="match status" value="1"/>
</dbReference>
<dbReference type="EMBL" id="JARBJD010000030">
    <property type="protein sequence ID" value="KAK2959302.1"/>
    <property type="molecule type" value="Genomic_DNA"/>
</dbReference>
<reference evidence="6 7" key="1">
    <citation type="journal article" date="2022" name="bioRxiv">
        <title>Genomics of Preaxostyla Flagellates Illuminates Evolutionary Transitions and the Path Towards Mitochondrial Loss.</title>
        <authorList>
            <person name="Novak L.V.F."/>
            <person name="Treitli S.C."/>
            <person name="Pyrih J."/>
            <person name="Halakuc P."/>
            <person name="Pipaliya S.V."/>
            <person name="Vacek V."/>
            <person name="Brzon O."/>
            <person name="Soukal P."/>
            <person name="Eme L."/>
            <person name="Dacks J.B."/>
            <person name="Karnkowska A."/>
            <person name="Elias M."/>
            <person name="Hampl V."/>
        </authorList>
    </citation>
    <scope>NUCLEOTIDE SEQUENCE [LARGE SCALE GENOMIC DNA]</scope>
    <source>
        <strain evidence="6">NAU3</strain>
        <tissue evidence="6">Gut</tissue>
    </source>
</reference>
<keyword evidence="2 6" id="KW-0240">DNA-directed RNA polymerase</keyword>
<evidence type="ECO:0000256" key="1">
    <source>
        <dbReference type="ARBA" id="ARBA00004123"/>
    </source>
</evidence>
<sequence>MESWFKTVKIASDVWIPPGCLSDIDRYVSETYNQHLMTYNPKLHGIILSYSQLGITKEVGYAPSDIGLVGLKTEAQLLLFSPLPEHAIPAIVQKITSNGINLLVFGLFNATISMSNIPMYSFHDQTLTRKTDDMYRSLPRTTFPDIITAQSSLKISITSMTSITGLPILEATLNEHAFHSSSLQNEIEEKFAGKAHSLDDVEEKVSAEPKSHPKKHKDNKKDKNHQDNDEKIEKQKRKHSDDDKKHIKEKKEKKTK</sequence>
<evidence type="ECO:0000256" key="4">
    <source>
        <dbReference type="ARBA" id="ARBA00023242"/>
    </source>
</evidence>
<evidence type="ECO:0000313" key="6">
    <source>
        <dbReference type="EMBL" id="KAK2959302.1"/>
    </source>
</evidence>
<feature type="region of interest" description="Disordered" evidence="5">
    <location>
        <begin position="198"/>
        <end position="256"/>
    </location>
</feature>
<keyword evidence="7" id="KW-1185">Reference proteome</keyword>
<dbReference type="PANTHER" id="PTHR12709">
    <property type="entry name" value="DNA-DIRECTED RNA POLYMERASE II, III"/>
    <property type="match status" value="1"/>
</dbReference>
<dbReference type="GO" id="GO:0000428">
    <property type="term" value="C:DNA-directed RNA polymerase complex"/>
    <property type="evidence" value="ECO:0007669"/>
    <property type="project" value="UniProtKB-KW"/>
</dbReference>
<accession>A0ABQ9Y6D5</accession>
<keyword evidence="3" id="KW-0804">Transcription</keyword>
<feature type="compositionally biased region" description="Basic and acidic residues" evidence="5">
    <location>
        <begin position="219"/>
        <end position="256"/>
    </location>
</feature>
<dbReference type="Gene3D" id="3.30.1490.120">
    <property type="entry name" value="RNA polymerase Rpb7-like, N-terminal domain"/>
    <property type="match status" value="1"/>
</dbReference>
<proteinExistence type="predicted"/>
<dbReference type="InterPro" id="IPR045113">
    <property type="entry name" value="Rpb7-like"/>
</dbReference>
<gene>
    <name evidence="6" type="ORF">BLNAU_5611</name>
</gene>
<comment type="subcellular location">
    <subcellularLocation>
        <location evidence="1">Nucleus</location>
    </subcellularLocation>
</comment>
<feature type="compositionally biased region" description="Basic and acidic residues" evidence="5">
    <location>
        <begin position="198"/>
        <end position="211"/>
    </location>
</feature>
<evidence type="ECO:0000313" key="7">
    <source>
        <dbReference type="Proteomes" id="UP001281761"/>
    </source>
</evidence>
<organism evidence="6 7">
    <name type="scientific">Blattamonas nauphoetae</name>
    <dbReference type="NCBI Taxonomy" id="2049346"/>
    <lineage>
        <taxon>Eukaryota</taxon>
        <taxon>Metamonada</taxon>
        <taxon>Preaxostyla</taxon>
        <taxon>Oxymonadida</taxon>
        <taxon>Blattamonas</taxon>
    </lineage>
</organism>
<name>A0ABQ9Y6D5_9EUKA</name>
<dbReference type="Gene3D" id="2.40.50.1060">
    <property type="match status" value="1"/>
</dbReference>
<dbReference type="InterPro" id="IPR036898">
    <property type="entry name" value="RNA_pol_Rpb7-like_N_sf"/>
</dbReference>
<keyword evidence="4" id="KW-0539">Nucleus</keyword>
<dbReference type="Proteomes" id="UP001281761">
    <property type="component" value="Unassembled WGS sequence"/>
</dbReference>
<evidence type="ECO:0000256" key="2">
    <source>
        <dbReference type="ARBA" id="ARBA00022478"/>
    </source>
</evidence>
<evidence type="ECO:0000256" key="5">
    <source>
        <dbReference type="SAM" id="MobiDB-lite"/>
    </source>
</evidence>